<dbReference type="InterPro" id="IPR036271">
    <property type="entry name" value="Tet_transcr_reg_TetR-rel_C_sf"/>
</dbReference>
<dbReference type="Proteomes" id="UP000199072">
    <property type="component" value="Unassembled WGS sequence"/>
</dbReference>
<dbReference type="InterPro" id="IPR009057">
    <property type="entry name" value="Homeodomain-like_sf"/>
</dbReference>
<dbReference type="AlphaFoldDB" id="A0A1G7NWT0"/>
<dbReference type="SUPFAM" id="SSF48498">
    <property type="entry name" value="Tetracyclin repressor-like, C-terminal domain"/>
    <property type="match status" value="1"/>
</dbReference>
<feature type="DNA-binding region" description="H-T-H motif" evidence="2">
    <location>
        <begin position="35"/>
        <end position="54"/>
    </location>
</feature>
<protein>
    <submittedName>
        <fullName evidence="4">Transcriptional regulator, TetR family</fullName>
    </submittedName>
</protein>
<feature type="domain" description="HTH tetR-type" evidence="3">
    <location>
        <begin position="12"/>
        <end position="72"/>
    </location>
</feature>
<dbReference type="Gene3D" id="1.10.357.10">
    <property type="entry name" value="Tetracycline Repressor, domain 2"/>
    <property type="match status" value="1"/>
</dbReference>
<accession>A0A1G7NWT0</accession>
<evidence type="ECO:0000313" key="4">
    <source>
        <dbReference type="EMBL" id="SDF77809.1"/>
    </source>
</evidence>
<dbReference type="InterPro" id="IPR001647">
    <property type="entry name" value="HTH_TetR"/>
</dbReference>
<evidence type="ECO:0000313" key="5">
    <source>
        <dbReference type="Proteomes" id="UP000199072"/>
    </source>
</evidence>
<dbReference type="Pfam" id="PF00440">
    <property type="entry name" value="TetR_N"/>
    <property type="match status" value="1"/>
</dbReference>
<sequence length="207" mass="23930">MGSKERVARLKADTRKHILDAAMAIVRREGWRELSLRKIADTIEYTPPVIYCYFLNKEAVLIELARRTYALLIARVEQRLADVTGPKQRLETILRAYLAFAIEEKELYQLLYAVGTDLEDVKKTFPGLAVFMDLFRKELAQLVSRETFTETYFHCKYFTMVAFIHGLVSVNSYFKDIEPAVNDQLLNDAIAGMLRSAEWSYKTIDTN</sequence>
<dbReference type="PANTHER" id="PTHR43479:SF11">
    <property type="entry name" value="ACREF_ENVCD OPERON REPRESSOR-RELATED"/>
    <property type="match status" value="1"/>
</dbReference>
<dbReference type="OrthoDB" id="594604at2"/>
<evidence type="ECO:0000259" key="3">
    <source>
        <dbReference type="PROSITE" id="PS50977"/>
    </source>
</evidence>
<dbReference type="EMBL" id="FNAI01000030">
    <property type="protein sequence ID" value="SDF77809.1"/>
    <property type="molecule type" value="Genomic_DNA"/>
</dbReference>
<proteinExistence type="predicted"/>
<keyword evidence="5" id="KW-1185">Reference proteome</keyword>
<dbReference type="PROSITE" id="PS50977">
    <property type="entry name" value="HTH_TETR_2"/>
    <property type="match status" value="1"/>
</dbReference>
<dbReference type="SUPFAM" id="SSF46689">
    <property type="entry name" value="Homeodomain-like"/>
    <property type="match status" value="1"/>
</dbReference>
<keyword evidence="1 2" id="KW-0238">DNA-binding</keyword>
<evidence type="ECO:0000256" key="2">
    <source>
        <dbReference type="PROSITE-ProRule" id="PRU00335"/>
    </source>
</evidence>
<name>A0A1G7NWT0_9SPHI</name>
<gene>
    <name evidence="4" type="ORF">SAMN05216464_13011</name>
</gene>
<evidence type="ECO:0000256" key="1">
    <source>
        <dbReference type="ARBA" id="ARBA00023125"/>
    </source>
</evidence>
<dbReference type="InterPro" id="IPR050624">
    <property type="entry name" value="HTH-type_Tx_Regulator"/>
</dbReference>
<dbReference type="STRING" id="1391627.SAMN05216464_13011"/>
<dbReference type="RefSeq" id="WP_091157714.1">
    <property type="nucleotide sequence ID" value="NZ_FNAI01000030.1"/>
</dbReference>
<dbReference type="PANTHER" id="PTHR43479">
    <property type="entry name" value="ACREF/ENVCD OPERON REPRESSOR-RELATED"/>
    <property type="match status" value="1"/>
</dbReference>
<reference evidence="4 5" key="1">
    <citation type="submission" date="2016-10" db="EMBL/GenBank/DDBJ databases">
        <authorList>
            <person name="de Groot N.N."/>
        </authorList>
    </citation>
    <scope>NUCLEOTIDE SEQUENCE [LARGE SCALE GENOMIC DNA]</scope>
    <source>
        <strain evidence="4 5">47C3B</strain>
    </source>
</reference>
<dbReference type="GO" id="GO:0003677">
    <property type="term" value="F:DNA binding"/>
    <property type="evidence" value="ECO:0007669"/>
    <property type="project" value="UniProtKB-UniRule"/>
</dbReference>
<organism evidence="4 5">
    <name type="scientific">Mucilaginibacter pineti</name>
    <dbReference type="NCBI Taxonomy" id="1391627"/>
    <lineage>
        <taxon>Bacteria</taxon>
        <taxon>Pseudomonadati</taxon>
        <taxon>Bacteroidota</taxon>
        <taxon>Sphingobacteriia</taxon>
        <taxon>Sphingobacteriales</taxon>
        <taxon>Sphingobacteriaceae</taxon>
        <taxon>Mucilaginibacter</taxon>
    </lineage>
</organism>